<evidence type="ECO:0000256" key="1">
    <source>
        <dbReference type="ARBA" id="ARBA00022729"/>
    </source>
</evidence>
<organism evidence="2 3">
    <name type="scientific">Vitis vinifera</name>
    <name type="common">Grape</name>
    <dbReference type="NCBI Taxonomy" id="29760"/>
    <lineage>
        <taxon>Eukaryota</taxon>
        <taxon>Viridiplantae</taxon>
        <taxon>Streptophyta</taxon>
        <taxon>Embryophyta</taxon>
        <taxon>Tracheophyta</taxon>
        <taxon>Spermatophyta</taxon>
        <taxon>Magnoliopsida</taxon>
        <taxon>eudicotyledons</taxon>
        <taxon>Gunneridae</taxon>
        <taxon>Pentapetalae</taxon>
        <taxon>rosids</taxon>
        <taxon>Vitales</taxon>
        <taxon>Vitaceae</taxon>
        <taxon>Viteae</taxon>
        <taxon>Vitis</taxon>
    </lineage>
</organism>
<dbReference type="Gene3D" id="3.40.50.1000">
    <property type="entry name" value="HAD superfamily/HAD-like"/>
    <property type="match status" value="1"/>
</dbReference>
<evidence type="ECO:0000313" key="2">
    <source>
        <dbReference type="EMBL" id="RVW96280.1"/>
    </source>
</evidence>
<keyword evidence="1" id="KW-0732">Signal</keyword>
<name>A0A438IHW1_VITVI</name>
<proteinExistence type="predicted"/>
<dbReference type="InterPro" id="IPR023214">
    <property type="entry name" value="HAD_sf"/>
</dbReference>
<dbReference type="InterPro" id="IPR005519">
    <property type="entry name" value="Acid_phosphat_B-like"/>
</dbReference>
<dbReference type="PANTHER" id="PTHR31284:SF10">
    <property type="entry name" value="ACID PHOSPHATASE-LIKE PROTEIN"/>
    <property type="match status" value="1"/>
</dbReference>
<dbReference type="InterPro" id="IPR036412">
    <property type="entry name" value="HAD-like_sf"/>
</dbReference>
<protein>
    <submittedName>
        <fullName evidence="2">Acid phosphatase 1</fullName>
    </submittedName>
</protein>
<dbReference type="AlphaFoldDB" id="A0A438IHW1"/>
<reference evidence="2 3" key="1">
    <citation type="journal article" date="2018" name="PLoS Genet.">
        <title>Population sequencing reveals clonal diversity and ancestral inbreeding in the grapevine cultivar Chardonnay.</title>
        <authorList>
            <person name="Roach M.J."/>
            <person name="Johnson D.L."/>
            <person name="Bohlmann J."/>
            <person name="van Vuuren H.J."/>
            <person name="Jones S.J."/>
            <person name="Pretorius I.S."/>
            <person name="Schmidt S.A."/>
            <person name="Borneman A.R."/>
        </authorList>
    </citation>
    <scope>NUCLEOTIDE SEQUENCE [LARGE SCALE GENOMIC DNA]</scope>
    <source>
        <strain evidence="3">cv. Chardonnay</strain>
        <tissue evidence="2">Leaf</tissue>
    </source>
</reference>
<dbReference type="OrthoDB" id="59415at2759"/>
<dbReference type="EMBL" id="QGNW01000108">
    <property type="protein sequence ID" value="RVW96280.1"/>
    <property type="molecule type" value="Genomic_DNA"/>
</dbReference>
<sequence length="117" mass="13468">MGELAEAPALQASLRLYREVEQLGFKIVLITGRIEPQRNVTEKNLVYAGYSNWERLFLRGRADSGKTALVYKSEKRRELEDEGYRIHGSSGDQWSDLLGFAIARRSFKLPNPMYYIP</sequence>
<dbReference type="Pfam" id="PF03767">
    <property type="entry name" value="Acid_phosphat_B"/>
    <property type="match status" value="1"/>
</dbReference>
<dbReference type="SUPFAM" id="SSF56784">
    <property type="entry name" value="HAD-like"/>
    <property type="match status" value="1"/>
</dbReference>
<dbReference type="PANTHER" id="PTHR31284">
    <property type="entry name" value="ACID PHOSPHATASE-LIKE PROTEIN"/>
    <property type="match status" value="1"/>
</dbReference>
<comment type="caution">
    <text evidence="2">The sequence shown here is derived from an EMBL/GenBank/DDBJ whole genome shotgun (WGS) entry which is preliminary data.</text>
</comment>
<gene>
    <name evidence="2" type="primary">APS1_16</name>
    <name evidence="2" type="ORF">CK203_020858</name>
</gene>
<dbReference type="Proteomes" id="UP000288805">
    <property type="component" value="Unassembled WGS sequence"/>
</dbReference>
<evidence type="ECO:0000313" key="3">
    <source>
        <dbReference type="Proteomes" id="UP000288805"/>
    </source>
</evidence>
<accession>A0A438IHW1</accession>